<feature type="compositionally biased region" description="Low complexity" evidence="1">
    <location>
        <begin position="138"/>
        <end position="154"/>
    </location>
</feature>
<feature type="domain" description="BZIP" evidence="2">
    <location>
        <begin position="73"/>
        <end position="124"/>
    </location>
</feature>
<comment type="caution">
    <text evidence="3">The sequence shown here is derived from an EMBL/GenBank/DDBJ whole genome shotgun (WGS) entry which is preliminary data.</text>
</comment>
<dbReference type="CDD" id="cd14686">
    <property type="entry name" value="bZIP"/>
    <property type="match status" value="1"/>
</dbReference>
<dbReference type="Proteomes" id="UP001224775">
    <property type="component" value="Unassembled WGS sequence"/>
</dbReference>
<dbReference type="Pfam" id="PF00170">
    <property type="entry name" value="bZIP_1"/>
    <property type="match status" value="1"/>
</dbReference>
<evidence type="ECO:0000313" key="3">
    <source>
        <dbReference type="EMBL" id="KAK1739889.1"/>
    </source>
</evidence>
<keyword evidence="4" id="KW-1185">Reference proteome</keyword>
<feature type="compositionally biased region" description="Low complexity" evidence="1">
    <location>
        <begin position="1"/>
        <end position="13"/>
    </location>
</feature>
<gene>
    <name evidence="3" type="ORF">QTG54_009648</name>
</gene>
<dbReference type="InterPro" id="IPR046347">
    <property type="entry name" value="bZIP_sf"/>
</dbReference>
<feature type="compositionally biased region" description="Low complexity" evidence="1">
    <location>
        <begin position="210"/>
        <end position="222"/>
    </location>
</feature>
<proteinExistence type="predicted"/>
<dbReference type="SUPFAM" id="SSF57959">
    <property type="entry name" value="Leucine zipper domain"/>
    <property type="match status" value="1"/>
</dbReference>
<feature type="compositionally biased region" description="Low complexity" evidence="1">
    <location>
        <begin position="233"/>
        <end position="252"/>
    </location>
</feature>
<dbReference type="EMBL" id="JATAAI010000017">
    <property type="protein sequence ID" value="KAK1739889.1"/>
    <property type="molecule type" value="Genomic_DNA"/>
</dbReference>
<feature type="region of interest" description="Disordered" evidence="1">
    <location>
        <begin position="138"/>
        <end position="252"/>
    </location>
</feature>
<accession>A0AAD9DBH8</accession>
<evidence type="ECO:0000313" key="4">
    <source>
        <dbReference type="Proteomes" id="UP001224775"/>
    </source>
</evidence>
<dbReference type="SMART" id="SM00338">
    <property type="entry name" value="BRLZ"/>
    <property type="match status" value="1"/>
</dbReference>
<dbReference type="Gene3D" id="1.20.5.170">
    <property type="match status" value="1"/>
</dbReference>
<dbReference type="PROSITE" id="PS50217">
    <property type="entry name" value="BZIP"/>
    <property type="match status" value="1"/>
</dbReference>
<dbReference type="PROSITE" id="PS00036">
    <property type="entry name" value="BZIP_BASIC"/>
    <property type="match status" value="1"/>
</dbReference>
<dbReference type="GO" id="GO:0003700">
    <property type="term" value="F:DNA-binding transcription factor activity"/>
    <property type="evidence" value="ECO:0007669"/>
    <property type="project" value="InterPro"/>
</dbReference>
<reference evidence="3" key="1">
    <citation type="submission" date="2023-06" db="EMBL/GenBank/DDBJ databases">
        <title>Survivors Of The Sea: Transcriptome response of Skeletonema marinoi to long-term dormancy.</title>
        <authorList>
            <person name="Pinder M.I.M."/>
            <person name="Kourtchenko O."/>
            <person name="Robertson E.K."/>
            <person name="Larsson T."/>
            <person name="Maumus F."/>
            <person name="Osuna-Cruz C.M."/>
            <person name="Vancaester E."/>
            <person name="Stenow R."/>
            <person name="Vandepoele K."/>
            <person name="Ploug H."/>
            <person name="Bruchert V."/>
            <person name="Godhe A."/>
            <person name="Topel M."/>
        </authorList>
    </citation>
    <scope>NUCLEOTIDE SEQUENCE</scope>
    <source>
        <strain evidence="3">R05AC</strain>
    </source>
</reference>
<feature type="region of interest" description="Disordered" evidence="1">
    <location>
        <begin position="56"/>
        <end position="94"/>
    </location>
</feature>
<feature type="compositionally biased region" description="Acidic residues" evidence="1">
    <location>
        <begin position="188"/>
        <end position="199"/>
    </location>
</feature>
<protein>
    <recommendedName>
        <fullName evidence="2">BZIP domain-containing protein</fullName>
    </recommendedName>
</protein>
<organism evidence="3 4">
    <name type="scientific">Skeletonema marinoi</name>
    <dbReference type="NCBI Taxonomy" id="267567"/>
    <lineage>
        <taxon>Eukaryota</taxon>
        <taxon>Sar</taxon>
        <taxon>Stramenopiles</taxon>
        <taxon>Ochrophyta</taxon>
        <taxon>Bacillariophyta</taxon>
        <taxon>Coscinodiscophyceae</taxon>
        <taxon>Thalassiosirophycidae</taxon>
        <taxon>Thalassiosirales</taxon>
        <taxon>Skeletonemataceae</taxon>
        <taxon>Skeletonema</taxon>
        <taxon>Skeletonema marinoi-dohrnii complex</taxon>
    </lineage>
</organism>
<feature type="region of interest" description="Disordered" evidence="1">
    <location>
        <begin position="1"/>
        <end position="23"/>
    </location>
</feature>
<dbReference type="AlphaFoldDB" id="A0AAD9DBH8"/>
<evidence type="ECO:0000259" key="2">
    <source>
        <dbReference type="PROSITE" id="PS50217"/>
    </source>
</evidence>
<sequence length="252" mass="26602">MDAANHTNAAVATTRKRKAEDINPAVFNGAAIPAIRIQPPYAPQYGVGAAAAVAAAPKKGAATSKKKSKPTDSAKVQARLEANRKAARESRRRKKVLVEELQRSVIFFSRANGQLKQKNEELERMFIQAQAQIAARNGTTAAAAEGGQEVQQEGQVDETNDDPSKTEGDYGGAVKTNMDGGNDAADATLEEDDSADVPQDDALAATAGEQQQTADAQPQQQQEMTNIPFPGMVQQPVPFAAVPGAPAMDPIP</sequence>
<dbReference type="InterPro" id="IPR004827">
    <property type="entry name" value="bZIP"/>
</dbReference>
<evidence type="ECO:0000256" key="1">
    <source>
        <dbReference type="SAM" id="MobiDB-lite"/>
    </source>
</evidence>
<name>A0AAD9DBH8_9STRA</name>